<evidence type="ECO:0000256" key="4">
    <source>
        <dbReference type="ARBA" id="ARBA00012990"/>
    </source>
</evidence>
<evidence type="ECO:0000256" key="3">
    <source>
        <dbReference type="ARBA" id="ARBA00005673"/>
    </source>
</evidence>
<dbReference type="InParanoid" id="A7TIE2"/>
<comment type="similarity">
    <text evidence="3 11">Belongs to the ubiquitin-activating E1 family.</text>
</comment>
<dbReference type="Gene3D" id="2.40.30.180">
    <property type="entry name" value="Ubiquitin-activating enzyme E1, FCCH domain"/>
    <property type="match status" value="1"/>
</dbReference>
<dbReference type="PRINTS" id="PR01849">
    <property type="entry name" value="UBIQUITINACT"/>
</dbReference>
<dbReference type="InterPro" id="IPR018965">
    <property type="entry name" value="Ub-activating_enz_E1_C"/>
</dbReference>
<dbReference type="PhylomeDB" id="A7TIE2"/>
<dbReference type="Gene3D" id="3.50.50.80">
    <property type="entry name" value="Ubiquitin-activating enzyme E1, inactive adenylation domain, subdomain 1"/>
    <property type="match status" value="1"/>
</dbReference>
<dbReference type="NCBIfam" id="TIGR01408">
    <property type="entry name" value="Ube1"/>
    <property type="match status" value="1"/>
</dbReference>
<evidence type="ECO:0000256" key="10">
    <source>
        <dbReference type="PROSITE-ProRule" id="PRU10132"/>
    </source>
</evidence>
<protein>
    <recommendedName>
        <fullName evidence="9">Ubiquitin-activating enzyme E1 1</fullName>
        <ecNumber evidence="4">6.2.1.45</ecNumber>
    </recommendedName>
</protein>
<evidence type="ECO:0000313" key="15">
    <source>
        <dbReference type="Proteomes" id="UP000000267"/>
    </source>
</evidence>
<evidence type="ECO:0000256" key="6">
    <source>
        <dbReference type="ARBA" id="ARBA00022741"/>
    </source>
</evidence>
<dbReference type="Pfam" id="PF16191">
    <property type="entry name" value="E1_4HB"/>
    <property type="match status" value="1"/>
</dbReference>
<dbReference type="EC" id="6.2.1.45" evidence="4"/>
<dbReference type="PANTHER" id="PTHR10953">
    <property type="entry name" value="UBIQUITIN-ACTIVATING ENZYME E1"/>
    <property type="match status" value="1"/>
</dbReference>
<dbReference type="FunFam" id="3.40.50.720:FF:000015">
    <property type="entry name" value="Ubiquitin-activating enzyme E1 1"/>
    <property type="match status" value="1"/>
</dbReference>
<name>A7TIE2_VANPO</name>
<gene>
    <name evidence="14" type="ORF">Kpol_1054p56</name>
</gene>
<reference evidence="14 15" key="1">
    <citation type="journal article" date="2007" name="Proc. Natl. Acad. Sci. U.S.A.">
        <title>Independent sorting-out of thousands of duplicated gene pairs in two yeast species descended from a whole-genome duplication.</title>
        <authorList>
            <person name="Scannell D.R."/>
            <person name="Frank A.C."/>
            <person name="Conant G.C."/>
            <person name="Byrne K.P."/>
            <person name="Woolfit M."/>
            <person name="Wolfe K.H."/>
        </authorList>
    </citation>
    <scope>NUCLEOTIDE SEQUENCE [LARGE SCALE GENOMIC DNA]</scope>
    <source>
        <strain evidence="15">ATCC 22028 / DSM 70294 / BCRC 21397 / CBS 2163 / NBRC 10782 / NRRL Y-8283 / UCD 57-17</strain>
    </source>
</reference>
<keyword evidence="15" id="KW-1185">Reference proteome</keyword>
<dbReference type="PROSITE" id="PS00865">
    <property type="entry name" value="UBIQUITIN_ACTIVAT_2"/>
    <property type="match status" value="1"/>
</dbReference>
<dbReference type="Gene3D" id="3.10.290.60">
    <property type="entry name" value="Ubiquitin-activating enzyme E1, UFD domain"/>
    <property type="match status" value="1"/>
</dbReference>
<dbReference type="Gene3D" id="3.40.50.12550">
    <property type="entry name" value="Ubiquitin-activating enzyme E1, inactive adenylation domain, subdomain 2"/>
    <property type="match status" value="1"/>
</dbReference>
<sequence>MSSKTGEIDESLYSRQLYVLGKEAMLKMQHSNVLVVGLKGLGVEIAKNVVLAGVKSMTLYDPSPISLQDLSTQFFLTESDVGQKRDLISMEKLKELNSYVPVKILDRIDQNFNNLLDFQVIVITDLLTLEDKIKMNDFCHKHNIKFISTETHGLFGNVFVDFGDEFTVIDPTGEEPRTGIISDIEPNGTITMLDDNRHGLEDGNYVKFSEIEGLESLNDGALHKVEVLGPFAFKIDHVDNLGTYVKGGVFTEVKVPKKLSYKNLFDSLQTPDFLFSDFAKFDRTAQLHLGFQALQYFKLKNNGQLPRPMNEEDANHLVKLVTDLAVQQPNVLNIAEGDEPQIDKELIKELSYQARGDIPGVVAFFGGLVAQEVLKGCSGKFTPIQQFLYFDSLESLPNSKSFPRTTESTKPINSRYDNQIAVFGVDFQKKIANSKVFLVGSGAIGCEMLKNWALLGLGSGENGGITVTDNDSIEKSNLNRQFLFRPKDVGRNKSEVAADAVIAMNPDLKGKIEPKIDKVGPETEDIFSDAFWESLDFVTNALDNVDARTYVDRRCVFYRKPLLESGTLGTKGNTQVIIPRLTESYSSSRDPPEKSIPLCTLRSFPNKIDHTIAWAKSLFQGYFADTPENVNMYLTEPNFIENTMKQSGDVKGIFESVSDSLSNRPTDFDDCIKWARLEFEKKFNHDIQQLLYNFPKDAKTSNGAPFWSGPKRAPSPLVFAIDNPDHFHFVVGGANLRAFNYNLQGGGDEPDVSHYKSVIDSMIIPDFTPSANVKIQVNDDDPDPNANNPSDDLESLAKSLPNPSTLSGFKLAPVEFEKDDDSNHHIEFISACSNCRALNYFIEPADRQKTKFIAGRIIPAIATTTGLVTGLVNLELYKVVDGKTDIEQYKNGFVNLALPFFGFSEPIASPKGQYNGKEYDRIWDRFDIKGDIKLSDLIEHFEKEEGLEITMLSYGVSLLYASFFPPKKLKERMNLTISELVKFVTKTELPSHVRTMILEICADDKEGEDVEVPYIVINL</sequence>
<dbReference type="GO" id="GO:0004839">
    <property type="term" value="F:ubiquitin activating enzyme activity"/>
    <property type="evidence" value="ECO:0007669"/>
    <property type="project" value="UniProtKB-EC"/>
</dbReference>
<dbReference type="RefSeq" id="XP_001645866.1">
    <property type="nucleotide sequence ID" value="XM_001645816.1"/>
</dbReference>
<dbReference type="PANTHER" id="PTHR10953:SF4">
    <property type="entry name" value="UBIQUITIN-ACTIVATING ENZYME E1 C-TERMINAL DOMAIN-CONTAINING PROTEIN"/>
    <property type="match status" value="1"/>
</dbReference>
<keyword evidence="5 11" id="KW-0436">Ligase</keyword>
<comment type="catalytic activity">
    <reaction evidence="1">
        <text>ATP + ubiquitin + [E1 ubiquitin-activating enzyme]-L-cysteine = AMP + diphosphate + S-ubiquitinyl-[E1 ubiquitin-activating enzyme]-L-cysteine.</text>
        <dbReference type="EC" id="6.2.1.45"/>
    </reaction>
</comment>
<dbReference type="InterPro" id="IPR000594">
    <property type="entry name" value="ThiF_NAD_FAD-bd"/>
</dbReference>
<dbReference type="FunFam" id="3.50.50.80:FF:000001">
    <property type="entry name" value="ubiquitin-like modifier-activating enzyme 1"/>
    <property type="match status" value="1"/>
</dbReference>
<dbReference type="Pfam" id="PF09358">
    <property type="entry name" value="E1_UFD"/>
    <property type="match status" value="1"/>
</dbReference>
<keyword evidence="8 11" id="KW-0067">ATP-binding</keyword>
<evidence type="ECO:0000256" key="9">
    <source>
        <dbReference type="ARBA" id="ARBA00073786"/>
    </source>
</evidence>
<dbReference type="GO" id="GO:0005524">
    <property type="term" value="F:ATP binding"/>
    <property type="evidence" value="ECO:0007669"/>
    <property type="project" value="UniProtKB-KW"/>
</dbReference>
<dbReference type="InterPro" id="IPR032418">
    <property type="entry name" value="E1_FCCH"/>
</dbReference>
<evidence type="ECO:0000256" key="8">
    <source>
        <dbReference type="ARBA" id="ARBA00022840"/>
    </source>
</evidence>
<dbReference type="Pfam" id="PF10585">
    <property type="entry name" value="UBA_E1_SCCH"/>
    <property type="match status" value="1"/>
</dbReference>
<dbReference type="InterPro" id="IPR045886">
    <property type="entry name" value="ThiF/MoeB/HesA"/>
</dbReference>
<dbReference type="InterPro" id="IPR035985">
    <property type="entry name" value="Ubiquitin-activating_enz"/>
</dbReference>
<feature type="domain" description="Ubiquitin-activating enzyme E1 C-terminal" evidence="13">
    <location>
        <begin position="889"/>
        <end position="1015"/>
    </location>
</feature>
<dbReference type="InterPro" id="IPR000011">
    <property type="entry name" value="UBQ/SUMO-activ_enz_E1-like"/>
</dbReference>
<dbReference type="STRING" id="436907.A7TIE2"/>
<evidence type="ECO:0000256" key="5">
    <source>
        <dbReference type="ARBA" id="ARBA00022598"/>
    </source>
</evidence>
<dbReference type="InterPro" id="IPR032420">
    <property type="entry name" value="E1_4HB"/>
</dbReference>
<dbReference type="Gene3D" id="1.10.10.2660">
    <property type="entry name" value="Ubiquitin-activating enzyme E1, SCCH domain"/>
    <property type="match status" value="1"/>
</dbReference>
<organism evidence="15">
    <name type="scientific">Vanderwaltozyma polyspora (strain ATCC 22028 / DSM 70294 / BCRC 21397 / CBS 2163 / NBRC 10782 / NRRL Y-8283 / UCD 57-17)</name>
    <name type="common">Kluyveromyces polysporus</name>
    <dbReference type="NCBI Taxonomy" id="436907"/>
    <lineage>
        <taxon>Eukaryota</taxon>
        <taxon>Fungi</taxon>
        <taxon>Dikarya</taxon>
        <taxon>Ascomycota</taxon>
        <taxon>Saccharomycotina</taxon>
        <taxon>Saccharomycetes</taxon>
        <taxon>Saccharomycetales</taxon>
        <taxon>Saccharomycetaceae</taxon>
        <taxon>Vanderwaltozyma</taxon>
    </lineage>
</organism>
<evidence type="ECO:0000259" key="13">
    <source>
        <dbReference type="SMART" id="SM00985"/>
    </source>
</evidence>
<feature type="active site" description="Glycyl thioester intermediate" evidence="10">
    <location>
        <position position="599"/>
    </location>
</feature>
<accession>A7TIE2</accession>
<evidence type="ECO:0000256" key="2">
    <source>
        <dbReference type="ARBA" id="ARBA00004906"/>
    </source>
</evidence>
<evidence type="ECO:0000256" key="12">
    <source>
        <dbReference type="SAM" id="MobiDB-lite"/>
    </source>
</evidence>
<dbReference type="UniPathway" id="UPA00143"/>
<dbReference type="GO" id="GO:0006974">
    <property type="term" value="P:DNA damage response"/>
    <property type="evidence" value="ECO:0007669"/>
    <property type="project" value="TreeGrafter"/>
</dbReference>
<dbReference type="SUPFAM" id="SSF69572">
    <property type="entry name" value="Activating enzymes of the ubiquitin-like proteins"/>
    <property type="match status" value="2"/>
</dbReference>
<evidence type="ECO:0000313" key="14">
    <source>
        <dbReference type="EMBL" id="EDO18008.1"/>
    </source>
</evidence>
<proteinExistence type="inferred from homology"/>
<evidence type="ECO:0000256" key="11">
    <source>
        <dbReference type="RuleBase" id="RU000519"/>
    </source>
</evidence>
<keyword evidence="6 11" id="KW-0547">Nucleotide-binding</keyword>
<dbReference type="EMBL" id="DS480395">
    <property type="protein sequence ID" value="EDO18008.1"/>
    <property type="molecule type" value="Genomic_DNA"/>
</dbReference>
<dbReference type="AlphaFoldDB" id="A7TIE2"/>
<dbReference type="FunFam" id="1.10.10.2660:FF:000001">
    <property type="entry name" value="Ubiquitin-activating enzyme E1 1"/>
    <property type="match status" value="1"/>
</dbReference>
<dbReference type="InterPro" id="IPR019572">
    <property type="entry name" value="UBA_E1_SCCH"/>
</dbReference>
<dbReference type="InterPro" id="IPR042063">
    <property type="entry name" value="Ubi_acti_E1_SCCH"/>
</dbReference>
<dbReference type="GeneID" id="5546273"/>
<dbReference type="FunCoup" id="A7TIE2">
    <property type="interactions" value="1349"/>
</dbReference>
<dbReference type="FunFam" id="2.40.30.180:FF:000001">
    <property type="entry name" value="ubiquitin-like modifier-activating enzyme 1"/>
    <property type="match status" value="1"/>
</dbReference>
<dbReference type="Pfam" id="PF00899">
    <property type="entry name" value="ThiF"/>
    <property type="match status" value="1"/>
</dbReference>
<dbReference type="InterPro" id="IPR042449">
    <property type="entry name" value="Ub-E1_IAD_1"/>
</dbReference>
<dbReference type="GO" id="GO:0005737">
    <property type="term" value="C:cytoplasm"/>
    <property type="evidence" value="ECO:0007669"/>
    <property type="project" value="EnsemblFungi"/>
</dbReference>
<dbReference type="Pfam" id="PF16190">
    <property type="entry name" value="E1_FCCH"/>
    <property type="match status" value="1"/>
</dbReference>
<feature type="region of interest" description="Disordered" evidence="12">
    <location>
        <begin position="773"/>
        <end position="797"/>
    </location>
</feature>
<dbReference type="KEGG" id="vpo:Kpol_1054p56"/>
<dbReference type="GO" id="GO:0006511">
    <property type="term" value="P:ubiquitin-dependent protein catabolic process"/>
    <property type="evidence" value="ECO:0007669"/>
    <property type="project" value="TreeGrafter"/>
</dbReference>
<dbReference type="OMA" id="GANLHAF"/>
<evidence type="ECO:0000256" key="7">
    <source>
        <dbReference type="ARBA" id="ARBA00022786"/>
    </source>
</evidence>
<keyword evidence="7 11" id="KW-0833">Ubl conjugation pathway</keyword>
<dbReference type="FunFam" id="3.40.50.12550:FF:000001">
    <property type="entry name" value="Ubiquitin-activating enzyme E1 1"/>
    <property type="match status" value="1"/>
</dbReference>
<dbReference type="InterPro" id="IPR033127">
    <property type="entry name" value="UBQ-activ_enz_E1_Cys_AS"/>
</dbReference>
<dbReference type="HOGENOM" id="CLU_002556_0_0_1"/>
<comment type="pathway">
    <text evidence="2">Protein modification; protein ubiquitination.</text>
</comment>
<dbReference type="GO" id="GO:0005634">
    <property type="term" value="C:nucleus"/>
    <property type="evidence" value="ECO:0007669"/>
    <property type="project" value="EnsemblFungi"/>
</dbReference>
<dbReference type="InterPro" id="IPR038252">
    <property type="entry name" value="UBA_E1_C_sf"/>
</dbReference>
<dbReference type="eggNOG" id="KOG2012">
    <property type="taxonomic scope" value="Eukaryota"/>
</dbReference>
<dbReference type="InterPro" id="IPR018075">
    <property type="entry name" value="UBQ-activ_enz_E1"/>
</dbReference>
<dbReference type="Gene3D" id="3.40.50.720">
    <property type="entry name" value="NAD(P)-binding Rossmann-like Domain"/>
    <property type="match status" value="1"/>
</dbReference>
<dbReference type="CDD" id="cd01490">
    <property type="entry name" value="Ube1_repeat2"/>
    <property type="match status" value="1"/>
</dbReference>
<dbReference type="FunFam" id="3.10.290.60:FF:000002">
    <property type="entry name" value="Ubiquitin-like modifier-activating enzyme 1"/>
    <property type="match status" value="1"/>
</dbReference>
<evidence type="ECO:0000256" key="1">
    <source>
        <dbReference type="ARBA" id="ARBA00000488"/>
    </source>
</evidence>
<dbReference type="InterPro" id="IPR042302">
    <property type="entry name" value="E1_FCCH_sf"/>
</dbReference>
<dbReference type="SMART" id="SM00985">
    <property type="entry name" value="UBA_e1_C"/>
    <property type="match status" value="1"/>
</dbReference>
<dbReference type="Proteomes" id="UP000000267">
    <property type="component" value="Unassembled WGS sequence"/>
</dbReference>
<dbReference type="CDD" id="cd01491">
    <property type="entry name" value="Ube1_repeat1"/>
    <property type="match status" value="1"/>
</dbReference>
<dbReference type="OrthoDB" id="10252231at2759"/>